<dbReference type="AlphaFoldDB" id="A0A976SL01"/>
<proteinExistence type="predicted"/>
<reference evidence="1" key="1">
    <citation type="submission" date="2022-07" db="EMBL/GenBank/DDBJ databases">
        <title>Evaluation of T. orientalis genome assembly methods using nanopore sequencing and analysis of variation between genomes.</title>
        <authorList>
            <person name="Yam J."/>
            <person name="Micallef M.L."/>
            <person name="Liu M."/>
            <person name="Djordjevic S.P."/>
            <person name="Bogema D.R."/>
            <person name="Jenkins C."/>
        </authorList>
    </citation>
    <scope>NUCLEOTIDE SEQUENCE</scope>
    <source>
        <strain evidence="1">Fish Creek</strain>
    </source>
</reference>
<evidence type="ECO:0000313" key="2">
    <source>
        <dbReference type="Proteomes" id="UP000244803"/>
    </source>
</evidence>
<evidence type="ECO:0000313" key="1">
    <source>
        <dbReference type="EMBL" id="UVC54610.1"/>
    </source>
</evidence>
<sequence length="52" mass="6158">MNSPDLDIDDRIESTGCKMQYDLLQECIDLHNRFLSHTLHIYSLLYYHIATT</sequence>
<organism evidence="1 2">
    <name type="scientific">Theileria orientalis</name>
    <dbReference type="NCBI Taxonomy" id="68886"/>
    <lineage>
        <taxon>Eukaryota</taxon>
        <taxon>Sar</taxon>
        <taxon>Alveolata</taxon>
        <taxon>Apicomplexa</taxon>
        <taxon>Aconoidasida</taxon>
        <taxon>Piroplasmida</taxon>
        <taxon>Theileriidae</taxon>
        <taxon>Theileria</taxon>
    </lineage>
</organism>
<gene>
    <name evidence="1" type="ORF">MACJ_003573</name>
</gene>
<accession>A0A976SL01</accession>
<name>A0A976SL01_THEOR</name>
<protein>
    <submittedName>
        <fullName evidence="1">Uncharacterized protein</fullName>
    </submittedName>
</protein>
<dbReference type="Proteomes" id="UP000244803">
    <property type="component" value="Chromosome 2"/>
</dbReference>
<dbReference type="EMBL" id="CP056068">
    <property type="protein sequence ID" value="UVC54610.1"/>
    <property type="molecule type" value="Genomic_DNA"/>
</dbReference>